<dbReference type="AlphaFoldDB" id="A0A151K1K5"/>
<feature type="region of interest" description="Disordered" evidence="1">
    <location>
        <begin position="174"/>
        <end position="199"/>
    </location>
</feature>
<dbReference type="PANTHER" id="PTHR33327">
    <property type="entry name" value="ENDONUCLEASE"/>
    <property type="match status" value="1"/>
</dbReference>
<organism evidence="3 4">
    <name type="scientific">Cyphomyrmex costatus</name>
    <dbReference type="NCBI Taxonomy" id="456900"/>
    <lineage>
        <taxon>Eukaryota</taxon>
        <taxon>Metazoa</taxon>
        <taxon>Ecdysozoa</taxon>
        <taxon>Arthropoda</taxon>
        <taxon>Hexapoda</taxon>
        <taxon>Insecta</taxon>
        <taxon>Pterygota</taxon>
        <taxon>Neoptera</taxon>
        <taxon>Endopterygota</taxon>
        <taxon>Hymenoptera</taxon>
        <taxon>Apocrita</taxon>
        <taxon>Aculeata</taxon>
        <taxon>Formicoidea</taxon>
        <taxon>Formicidae</taxon>
        <taxon>Myrmicinae</taxon>
        <taxon>Cyphomyrmex</taxon>
    </lineage>
</organism>
<accession>A0A151K1K5</accession>
<sequence>EAAFNISRITSDDTKYRYVILHLDNTALPFVSDIISNPPPTERYQALKDRIIRSFDETGESKLRKLIRGNELGDDKPSNFLQRLRNLAGGQCNDSILRTLFLEQLPENVRSVLAISEVTDLTVLASQADRIFEITKPTINAVANAISTQVCASDPIDDLSKRIDALTKELRGQCSRQRSLSRHSRSTRNKSGSSERNQDKNPVCWYHRQFNDRAKKCFQPCSYFTEKRSEN</sequence>
<evidence type="ECO:0000313" key="3">
    <source>
        <dbReference type="EMBL" id="KYN50015.1"/>
    </source>
</evidence>
<dbReference type="InterPro" id="IPR055469">
    <property type="entry name" value="DUF7041"/>
</dbReference>
<reference evidence="3 4" key="1">
    <citation type="submission" date="2016-03" db="EMBL/GenBank/DDBJ databases">
        <title>Cyphomyrmex costatus WGS genome.</title>
        <authorList>
            <person name="Nygaard S."/>
            <person name="Hu H."/>
            <person name="Boomsma J."/>
            <person name="Zhang G."/>
        </authorList>
    </citation>
    <scope>NUCLEOTIDE SEQUENCE [LARGE SCALE GENOMIC DNA]</scope>
    <source>
        <strain evidence="3">MS0001</strain>
        <tissue evidence="3">Whole body</tissue>
    </source>
</reference>
<feature type="non-terminal residue" evidence="3">
    <location>
        <position position="1"/>
    </location>
</feature>
<dbReference type="PANTHER" id="PTHR33327:SF3">
    <property type="entry name" value="RNA-DIRECTED DNA POLYMERASE"/>
    <property type="match status" value="1"/>
</dbReference>
<dbReference type="EMBL" id="LKEX01008659">
    <property type="protein sequence ID" value="KYN50015.1"/>
    <property type="molecule type" value="Genomic_DNA"/>
</dbReference>
<gene>
    <name evidence="3" type="ORF">ALC62_00042</name>
</gene>
<protein>
    <recommendedName>
        <fullName evidence="2">DUF7041 domain-containing protein</fullName>
    </recommendedName>
</protein>
<proteinExistence type="predicted"/>
<feature type="domain" description="DUF7041" evidence="2">
    <location>
        <begin position="1"/>
        <end position="67"/>
    </location>
</feature>
<dbReference type="Proteomes" id="UP000078542">
    <property type="component" value="Unassembled WGS sequence"/>
</dbReference>
<dbReference type="STRING" id="456900.A0A151K1K5"/>
<dbReference type="Pfam" id="PF23055">
    <property type="entry name" value="DUF7041"/>
    <property type="match status" value="1"/>
</dbReference>
<evidence type="ECO:0000259" key="2">
    <source>
        <dbReference type="Pfam" id="PF23055"/>
    </source>
</evidence>
<evidence type="ECO:0000256" key="1">
    <source>
        <dbReference type="SAM" id="MobiDB-lite"/>
    </source>
</evidence>
<evidence type="ECO:0000313" key="4">
    <source>
        <dbReference type="Proteomes" id="UP000078542"/>
    </source>
</evidence>
<keyword evidence="4" id="KW-1185">Reference proteome</keyword>
<feature type="compositionally biased region" description="Basic residues" evidence="1">
    <location>
        <begin position="179"/>
        <end position="188"/>
    </location>
</feature>
<comment type="caution">
    <text evidence="3">The sequence shown here is derived from an EMBL/GenBank/DDBJ whole genome shotgun (WGS) entry which is preliminary data.</text>
</comment>
<name>A0A151K1K5_9HYME</name>